<reference evidence="5 6" key="1">
    <citation type="journal article" date="2023" name="Mol. Phylogenet. Evol.">
        <title>Genome-scale phylogeny and comparative genomics of the fungal order Sordariales.</title>
        <authorList>
            <person name="Hensen N."/>
            <person name="Bonometti L."/>
            <person name="Westerberg I."/>
            <person name="Brannstrom I.O."/>
            <person name="Guillou S."/>
            <person name="Cros-Aarteil S."/>
            <person name="Calhoun S."/>
            <person name="Haridas S."/>
            <person name="Kuo A."/>
            <person name="Mondo S."/>
            <person name="Pangilinan J."/>
            <person name="Riley R."/>
            <person name="LaButti K."/>
            <person name="Andreopoulos B."/>
            <person name="Lipzen A."/>
            <person name="Chen C."/>
            <person name="Yan M."/>
            <person name="Daum C."/>
            <person name="Ng V."/>
            <person name="Clum A."/>
            <person name="Steindorff A."/>
            <person name="Ohm R.A."/>
            <person name="Martin F."/>
            <person name="Silar P."/>
            <person name="Natvig D.O."/>
            <person name="Lalanne C."/>
            <person name="Gautier V."/>
            <person name="Ament-Velasquez S.L."/>
            <person name="Kruys A."/>
            <person name="Hutchinson M.I."/>
            <person name="Powell A.J."/>
            <person name="Barry K."/>
            <person name="Miller A.N."/>
            <person name="Grigoriev I.V."/>
            <person name="Debuchy R."/>
            <person name="Gladieux P."/>
            <person name="Hiltunen Thoren M."/>
            <person name="Johannesson H."/>
        </authorList>
    </citation>
    <scope>NUCLEOTIDE SEQUENCE [LARGE SCALE GENOMIC DNA]</scope>
    <source>
        <strain evidence="5 6">FGSC 10403</strain>
    </source>
</reference>
<feature type="domain" description="BZIP" evidence="4">
    <location>
        <begin position="173"/>
        <end position="188"/>
    </location>
</feature>
<protein>
    <recommendedName>
        <fullName evidence="4">BZIP domain-containing protein</fullName>
    </recommendedName>
</protein>
<feature type="compositionally biased region" description="Polar residues" evidence="3">
    <location>
        <begin position="13"/>
        <end position="22"/>
    </location>
</feature>
<accession>A0AAJ0IEM3</accession>
<evidence type="ECO:0000259" key="4">
    <source>
        <dbReference type="PROSITE" id="PS00036"/>
    </source>
</evidence>
<dbReference type="Gene3D" id="1.20.5.170">
    <property type="match status" value="1"/>
</dbReference>
<gene>
    <name evidence="5" type="ORF">B0T23DRAFT_400646</name>
</gene>
<evidence type="ECO:0000256" key="3">
    <source>
        <dbReference type="SAM" id="MobiDB-lite"/>
    </source>
</evidence>
<evidence type="ECO:0000313" key="6">
    <source>
        <dbReference type="Proteomes" id="UP001285908"/>
    </source>
</evidence>
<dbReference type="Pfam" id="PF10297">
    <property type="entry name" value="Hap4_Hap_bind"/>
    <property type="match status" value="1"/>
</dbReference>
<dbReference type="GO" id="GO:0000976">
    <property type="term" value="F:transcription cis-regulatory region binding"/>
    <property type="evidence" value="ECO:0007669"/>
    <property type="project" value="InterPro"/>
</dbReference>
<dbReference type="InterPro" id="IPR046347">
    <property type="entry name" value="bZIP_sf"/>
</dbReference>
<dbReference type="GeneID" id="87876135"/>
<feature type="compositionally biased region" description="Low complexity" evidence="3">
    <location>
        <begin position="272"/>
        <end position="286"/>
    </location>
</feature>
<feature type="region of interest" description="Disordered" evidence="3">
    <location>
        <begin position="249"/>
        <end position="300"/>
    </location>
</feature>
<dbReference type="EMBL" id="JAULSX010000001">
    <property type="protein sequence ID" value="KAK3498933.1"/>
    <property type="molecule type" value="Genomic_DNA"/>
</dbReference>
<dbReference type="GO" id="GO:0001228">
    <property type="term" value="F:DNA-binding transcription activator activity, RNA polymerase II-specific"/>
    <property type="evidence" value="ECO:0007669"/>
    <property type="project" value="TreeGrafter"/>
</dbReference>
<organism evidence="5 6">
    <name type="scientific">Neurospora hispaniola</name>
    <dbReference type="NCBI Taxonomy" id="588809"/>
    <lineage>
        <taxon>Eukaryota</taxon>
        <taxon>Fungi</taxon>
        <taxon>Dikarya</taxon>
        <taxon>Ascomycota</taxon>
        <taxon>Pezizomycotina</taxon>
        <taxon>Sordariomycetes</taxon>
        <taxon>Sordariomycetidae</taxon>
        <taxon>Sordariales</taxon>
        <taxon>Sordariaceae</taxon>
        <taxon>Neurospora</taxon>
    </lineage>
</organism>
<dbReference type="RefSeq" id="XP_062696566.1">
    <property type="nucleotide sequence ID" value="XM_062838513.1"/>
</dbReference>
<evidence type="ECO:0000256" key="2">
    <source>
        <dbReference type="ARBA" id="ARBA00023242"/>
    </source>
</evidence>
<feature type="compositionally biased region" description="Pro residues" evidence="3">
    <location>
        <begin position="107"/>
        <end position="119"/>
    </location>
</feature>
<keyword evidence="6" id="KW-1185">Reference proteome</keyword>
<dbReference type="GO" id="GO:0090575">
    <property type="term" value="C:RNA polymerase II transcription regulator complex"/>
    <property type="evidence" value="ECO:0007669"/>
    <property type="project" value="TreeGrafter"/>
</dbReference>
<evidence type="ECO:0000313" key="5">
    <source>
        <dbReference type="EMBL" id="KAK3498933.1"/>
    </source>
</evidence>
<dbReference type="SUPFAM" id="SSF57959">
    <property type="entry name" value="Leucine zipper domain"/>
    <property type="match status" value="1"/>
</dbReference>
<feature type="region of interest" description="Disordered" evidence="3">
    <location>
        <begin position="374"/>
        <end position="398"/>
    </location>
</feature>
<dbReference type="PROSITE" id="PS00036">
    <property type="entry name" value="BZIP_BASIC"/>
    <property type="match status" value="1"/>
</dbReference>
<dbReference type="PANTHER" id="PTHR40621">
    <property type="entry name" value="TRANSCRIPTION FACTOR KAPC-RELATED"/>
    <property type="match status" value="1"/>
</dbReference>
<dbReference type="InterPro" id="IPR050936">
    <property type="entry name" value="AP-1-like"/>
</dbReference>
<sequence length="800" mass="85627">MTAVASAAHMAGQMTSVSMSIEQQQVQHRQRQNLQSDMDLSALQQAPTSSSSSSSTTAATFAKRDSPSAVSTPATSAPSPTSSCGVSTPASSTSITATTTNLTGVPPIAPRPSVAPKPAPIRAASVSSQGAMSPVDCPTPGGGGPLSMTTKEWVIPPRPKPGRKPATDTPPTKRKAQNRAAQRAFRERRAARVGELEDQLEEQKEEHERVVSELQGRISHFEVQVQTLQSRCRWLEDMLEKEKQARNTLKNSWDNNNMSPQSILSQPSNGYTLQQQQQQPTQQPQLAPKVDPVPIAEPRPTAQPFSISQIISPPEEAPQSPLDVTCGNCQSSGSCACAEELMQSSNVLMGCGGCTPEGRCACLEESIRVLAAADLKRPLPPSSPSLGPDEKRQRSDAGVEDMQLETDFTALFSSKKPETTMTPLPAPAQQQSQPITSVEMHESCGFCKDGTYCVCAESMALSAASMTVASVVQQVQMHTPPPSENDVVPMPMEVTATGAVKLPSFGSLNRANNTNKDAQSKLPVKTGGCGPGGPGTCAQCLADPKSGLFCRSLAANFERNRQQTDSSSSAAPPSGCCGGRGPGGGCCKTEKPDDNDDVVPINLNRYKTANQLPAPTPPNPFSSSSSSSNNVAASNFALSLSCAEAYKTIASHRHFEEAADDIGSWLPKLRAVPANPPPHRGSSGYYGDLSVFLAFVGPPILWINVTHLGHILRPFPQLPQFPSIFIPSCLLAWYLQPLPNVLIIRLLPADRLVAELHLLCFTFVIDDIACRLLSVSMRPMPVYRDFHRGKLFMGYPPFLR</sequence>
<comment type="caution">
    <text evidence="5">The sequence shown here is derived from an EMBL/GenBank/DDBJ whole genome shotgun (WGS) entry which is preliminary data.</text>
</comment>
<feature type="compositionally biased region" description="Low complexity" evidence="3">
    <location>
        <begin position="67"/>
        <end position="100"/>
    </location>
</feature>
<dbReference type="PANTHER" id="PTHR40621:SF7">
    <property type="entry name" value="BZIP DOMAIN-CONTAINING PROTEIN"/>
    <property type="match status" value="1"/>
</dbReference>
<keyword evidence="2" id="KW-0539">Nucleus</keyword>
<comment type="subcellular location">
    <subcellularLocation>
        <location evidence="1">Nucleus</location>
    </subcellularLocation>
</comment>
<dbReference type="Proteomes" id="UP001285908">
    <property type="component" value="Unassembled WGS sequence"/>
</dbReference>
<name>A0AAJ0IEM3_9PEZI</name>
<dbReference type="SMART" id="SM00338">
    <property type="entry name" value="BRLZ"/>
    <property type="match status" value="1"/>
</dbReference>
<dbReference type="InterPro" id="IPR018287">
    <property type="entry name" value="Hap4_TF_heteromerisation"/>
</dbReference>
<feature type="region of interest" description="Disordered" evidence="3">
    <location>
        <begin position="1"/>
        <end position="188"/>
    </location>
</feature>
<evidence type="ECO:0000256" key="1">
    <source>
        <dbReference type="ARBA" id="ARBA00004123"/>
    </source>
</evidence>
<dbReference type="AlphaFoldDB" id="A0AAJ0IEM3"/>
<feature type="compositionally biased region" description="Basic and acidic residues" evidence="3">
    <location>
        <begin position="388"/>
        <end position="397"/>
    </location>
</feature>
<feature type="compositionally biased region" description="Polar residues" evidence="3">
    <location>
        <begin position="249"/>
        <end position="271"/>
    </location>
</feature>
<dbReference type="InterPro" id="IPR004827">
    <property type="entry name" value="bZIP"/>
</dbReference>
<proteinExistence type="predicted"/>
<feature type="compositionally biased region" description="Low complexity" evidence="3">
    <location>
        <begin position="23"/>
        <end position="60"/>
    </location>
</feature>